<feature type="compositionally biased region" description="Basic and acidic residues" evidence="6">
    <location>
        <begin position="17"/>
        <end position="27"/>
    </location>
</feature>
<dbReference type="InterPro" id="IPR011701">
    <property type="entry name" value="MFS"/>
</dbReference>
<evidence type="ECO:0000313" key="8">
    <source>
        <dbReference type="EMBL" id="KAF7317294.1"/>
    </source>
</evidence>
<evidence type="ECO:0000256" key="4">
    <source>
        <dbReference type="ARBA" id="ARBA00022989"/>
    </source>
</evidence>
<keyword evidence="4 7" id="KW-1133">Transmembrane helix</keyword>
<dbReference type="SUPFAM" id="SSF103473">
    <property type="entry name" value="MFS general substrate transporter"/>
    <property type="match status" value="1"/>
</dbReference>
<accession>A0A8H6WFZ5</accession>
<evidence type="ECO:0000256" key="7">
    <source>
        <dbReference type="SAM" id="Phobius"/>
    </source>
</evidence>
<feature type="compositionally biased region" description="Polar residues" evidence="6">
    <location>
        <begin position="84"/>
        <end position="97"/>
    </location>
</feature>
<name>A0A8H6WFZ5_MYCCL</name>
<evidence type="ECO:0000256" key="6">
    <source>
        <dbReference type="SAM" id="MobiDB-lite"/>
    </source>
</evidence>
<dbReference type="GO" id="GO:0016020">
    <property type="term" value="C:membrane"/>
    <property type="evidence" value="ECO:0007669"/>
    <property type="project" value="UniProtKB-SubCell"/>
</dbReference>
<evidence type="ECO:0000256" key="5">
    <source>
        <dbReference type="ARBA" id="ARBA00023136"/>
    </source>
</evidence>
<feature type="region of interest" description="Disordered" evidence="6">
    <location>
        <begin position="59"/>
        <end position="103"/>
    </location>
</feature>
<feature type="transmembrane region" description="Helical" evidence="7">
    <location>
        <begin position="272"/>
        <end position="294"/>
    </location>
</feature>
<dbReference type="EMBL" id="JACAZE010000005">
    <property type="protein sequence ID" value="KAF7317294.1"/>
    <property type="molecule type" value="Genomic_DNA"/>
</dbReference>
<evidence type="ECO:0000313" key="9">
    <source>
        <dbReference type="Proteomes" id="UP000613580"/>
    </source>
</evidence>
<evidence type="ECO:0000256" key="2">
    <source>
        <dbReference type="ARBA" id="ARBA00022448"/>
    </source>
</evidence>
<protein>
    <submittedName>
        <fullName evidence="8">Tartrate transporter</fullName>
    </submittedName>
</protein>
<dbReference type="Proteomes" id="UP000613580">
    <property type="component" value="Unassembled WGS sequence"/>
</dbReference>
<keyword evidence="5 7" id="KW-0472">Membrane</keyword>
<feature type="transmembrane region" description="Helical" evidence="7">
    <location>
        <begin position="239"/>
        <end position="260"/>
    </location>
</feature>
<evidence type="ECO:0000256" key="3">
    <source>
        <dbReference type="ARBA" id="ARBA00022692"/>
    </source>
</evidence>
<gene>
    <name evidence="8" type="ORF">HMN09_00464900</name>
</gene>
<evidence type="ECO:0000256" key="1">
    <source>
        <dbReference type="ARBA" id="ARBA00004141"/>
    </source>
</evidence>
<comment type="subcellular location">
    <subcellularLocation>
        <location evidence="1">Membrane</location>
        <topology evidence="1">Multi-pass membrane protein</topology>
    </subcellularLocation>
</comment>
<dbReference type="InterPro" id="IPR036259">
    <property type="entry name" value="MFS_trans_sf"/>
</dbReference>
<dbReference type="OrthoDB" id="2959309at2759"/>
<organism evidence="8 9">
    <name type="scientific">Mycena chlorophos</name>
    <name type="common">Agaric fungus</name>
    <name type="synonym">Agaricus chlorophos</name>
    <dbReference type="NCBI Taxonomy" id="658473"/>
    <lineage>
        <taxon>Eukaryota</taxon>
        <taxon>Fungi</taxon>
        <taxon>Dikarya</taxon>
        <taxon>Basidiomycota</taxon>
        <taxon>Agaricomycotina</taxon>
        <taxon>Agaricomycetes</taxon>
        <taxon>Agaricomycetidae</taxon>
        <taxon>Agaricales</taxon>
        <taxon>Marasmiineae</taxon>
        <taxon>Mycenaceae</taxon>
        <taxon>Mycena</taxon>
    </lineage>
</organism>
<dbReference type="PANTHER" id="PTHR43791">
    <property type="entry name" value="PERMEASE-RELATED"/>
    <property type="match status" value="1"/>
</dbReference>
<keyword evidence="2" id="KW-0813">Transport</keyword>
<feature type="region of interest" description="Disordered" evidence="6">
    <location>
        <begin position="1"/>
        <end position="47"/>
    </location>
</feature>
<sequence length="389" mass="43039">MTNLNLNETRHFRRLPPRREGAKRAVEGRWGVIPTPSSREPLAPSRSIRLNASPAKLLYSPSSPMESAEPVVDEHAKKNPSPPTTLSGVDENTSAPAQGTPERLEAERRLVRRLDCRLLPTVTWIYILNYIDRTAMTAARLNGFQRDLGLSDVQYSLVLAVLFATYAPAQIPSNLFLNKISRQAIGLHRNMCLRLGTSQLRLTSKGWCFAAYSSDCLRQHFILEVYPGTPEVEYGLRSAIMYSGLIMSNAFGALAAAGIFSGMDGVRGIPGWRWLFILEGSVTICLGISIIWILPDYPRNTIWMSPAERMLAQARLAEDAGEADQDSKGDFSLSALRDAAREPIVWLFAIMGWAILAGSGFGPFFIRKNLLWGFTSSYLTPELMEGSAG</sequence>
<comment type="caution">
    <text evidence="8">The sequence shown here is derived from an EMBL/GenBank/DDBJ whole genome shotgun (WGS) entry which is preliminary data.</text>
</comment>
<dbReference type="Gene3D" id="1.20.1250.20">
    <property type="entry name" value="MFS general substrate transporter like domains"/>
    <property type="match status" value="2"/>
</dbReference>
<reference evidence="8" key="1">
    <citation type="submission" date="2020-05" db="EMBL/GenBank/DDBJ databases">
        <title>Mycena genomes resolve the evolution of fungal bioluminescence.</title>
        <authorList>
            <person name="Tsai I.J."/>
        </authorList>
    </citation>
    <scope>NUCLEOTIDE SEQUENCE</scope>
    <source>
        <strain evidence="8">110903Hualien_Pintung</strain>
    </source>
</reference>
<dbReference type="GO" id="GO:0022857">
    <property type="term" value="F:transmembrane transporter activity"/>
    <property type="evidence" value="ECO:0007669"/>
    <property type="project" value="InterPro"/>
</dbReference>
<keyword evidence="3 7" id="KW-0812">Transmembrane</keyword>
<dbReference type="PANTHER" id="PTHR43791:SF36">
    <property type="entry name" value="TRANSPORTER, PUTATIVE (AFU_ORTHOLOGUE AFUA_6G08340)-RELATED"/>
    <property type="match status" value="1"/>
</dbReference>
<proteinExistence type="predicted"/>
<dbReference type="AlphaFoldDB" id="A0A8H6WFZ5"/>
<keyword evidence="9" id="KW-1185">Reference proteome</keyword>
<feature type="transmembrane region" description="Helical" evidence="7">
    <location>
        <begin position="344"/>
        <end position="366"/>
    </location>
</feature>
<dbReference type="Pfam" id="PF07690">
    <property type="entry name" value="MFS_1"/>
    <property type="match status" value="1"/>
</dbReference>